<evidence type="ECO:0000256" key="1">
    <source>
        <dbReference type="ARBA" id="ARBA00004123"/>
    </source>
</evidence>
<feature type="domain" description="Inner centromere protein ARK-binding" evidence="9">
    <location>
        <begin position="488"/>
        <end position="542"/>
    </location>
</feature>
<dbReference type="PANTHER" id="PTHR13142:SF1">
    <property type="entry name" value="INNER CENTROMERE PROTEIN"/>
    <property type="match status" value="1"/>
</dbReference>
<feature type="compositionally biased region" description="Low complexity" evidence="8">
    <location>
        <begin position="97"/>
        <end position="114"/>
    </location>
</feature>
<gene>
    <name evidence="11" type="primary">LOC117653519</name>
</gene>
<feature type="region of interest" description="Disordered" evidence="8">
    <location>
        <begin position="247"/>
        <end position="269"/>
    </location>
</feature>
<dbReference type="GO" id="GO:0005634">
    <property type="term" value="C:nucleus"/>
    <property type="evidence" value="ECO:0007669"/>
    <property type="project" value="UniProtKB-SubCell"/>
</dbReference>
<dbReference type="GO" id="GO:0030496">
    <property type="term" value="C:midbody"/>
    <property type="evidence" value="ECO:0007669"/>
    <property type="project" value="TreeGrafter"/>
</dbReference>
<comment type="similarity">
    <text evidence="3">Belongs to the INCENP family.</text>
</comment>
<dbReference type="GO" id="GO:0051257">
    <property type="term" value="P:meiotic spindle midzone assembly"/>
    <property type="evidence" value="ECO:0007669"/>
    <property type="project" value="TreeGrafter"/>
</dbReference>
<keyword evidence="10" id="KW-1185">Reference proteome</keyword>
<dbReference type="KEGG" id="tpal:117653519"/>
<accession>A0A6P9AAJ6</accession>
<feature type="region of interest" description="Disordered" evidence="8">
    <location>
        <begin position="186"/>
        <end position="225"/>
    </location>
</feature>
<evidence type="ECO:0000259" key="9">
    <source>
        <dbReference type="Pfam" id="PF03941"/>
    </source>
</evidence>
<protein>
    <submittedName>
        <fullName evidence="11">Uncharacterized protein LOC117653519 isoform X1</fullName>
    </submittedName>
</protein>
<dbReference type="AlphaFoldDB" id="A0A6P9AAJ6"/>
<evidence type="ECO:0000313" key="10">
    <source>
        <dbReference type="Proteomes" id="UP000515158"/>
    </source>
</evidence>
<keyword evidence="7" id="KW-0539">Nucleus</keyword>
<comment type="subcellular location">
    <subcellularLocation>
        <location evidence="2">Cytoplasm</location>
        <location evidence="2">Cytoskeleton</location>
        <location evidence="2">Spindle</location>
    </subcellularLocation>
    <subcellularLocation>
        <location evidence="1">Nucleus</location>
    </subcellularLocation>
</comment>
<evidence type="ECO:0000256" key="4">
    <source>
        <dbReference type="ARBA" id="ARBA00022490"/>
    </source>
</evidence>
<keyword evidence="6" id="KW-0206">Cytoskeleton</keyword>
<sequence>MPKSRREVLDDLKELRNAGRRSLDVLEGEFQSILKWCRDVLDTIQSEDFSPCDLRALFPIPKVSKEATTNNNELSCTSLEAALPTKQVEEPHGVNISASSSTKSMSSSVDNSTDSDPDKKSKKVPTRSSQRINRNKAVKEDEANLHECSASSSSSEASSSASARVKVNVTKIKPVRIKPSTQLIKSTTAKPGPASKKLLKGTPTLSGLGPKKVLKGTPSMAGQPVKKVLKGTPSMAGQEPVKKVLKGTPSMAGPGPAQSKLLRGTPTSSRDGLALRKLFNNTKEKSKATTNQNLFKVEDGPLSKCDYVHEVAQKGFSHLAKLKDLVNPGVGHDSLIKHTNVVEDPRKTFVIAPFDEKNATFVLDSARSSDVANATFVLDSARSSDVANATFVLDSARSSNVANATFDIDPSDKIQNAKEKVLKGLGNLTTDEDLVKTGGVAHGSDRSVVKDLNATYDVASYDLTLDPAERPPLPSKNEDDYGLDDVCSDDSSDDESNPKKVVPTWAQVSSRQSCLSMQRFVSQSQTFAFFGPAKTLDLTQLFSTSNIDKRMLIRRSSAVWPSPDKSGH</sequence>
<organism evidence="11">
    <name type="scientific">Thrips palmi</name>
    <name type="common">Melon thrips</name>
    <dbReference type="NCBI Taxonomy" id="161013"/>
    <lineage>
        <taxon>Eukaryota</taxon>
        <taxon>Metazoa</taxon>
        <taxon>Ecdysozoa</taxon>
        <taxon>Arthropoda</taxon>
        <taxon>Hexapoda</taxon>
        <taxon>Insecta</taxon>
        <taxon>Pterygota</taxon>
        <taxon>Neoptera</taxon>
        <taxon>Paraneoptera</taxon>
        <taxon>Thysanoptera</taxon>
        <taxon>Terebrantia</taxon>
        <taxon>Thripoidea</taxon>
        <taxon>Thripidae</taxon>
        <taxon>Thrips</taxon>
    </lineage>
</organism>
<evidence type="ECO:0000256" key="7">
    <source>
        <dbReference type="ARBA" id="ARBA00023242"/>
    </source>
</evidence>
<evidence type="ECO:0000256" key="3">
    <source>
        <dbReference type="ARBA" id="ARBA00010042"/>
    </source>
</evidence>
<feature type="compositionally biased region" description="Low complexity" evidence="8">
    <location>
        <begin position="149"/>
        <end position="163"/>
    </location>
</feature>
<keyword evidence="5" id="KW-0159">Chromosome partition</keyword>
<dbReference type="Proteomes" id="UP000515158">
    <property type="component" value="Unplaced"/>
</dbReference>
<dbReference type="InParanoid" id="A0A6P9AAJ6"/>
<feature type="compositionally biased region" description="Acidic residues" evidence="8">
    <location>
        <begin position="480"/>
        <end position="495"/>
    </location>
</feature>
<dbReference type="PANTHER" id="PTHR13142">
    <property type="entry name" value="INNER CENTROMERE PROTEIN"/>
    <property type="match status" value="1"/>
</dbReference>
<evidence type="ECO:0000313" key="11">
    <source>
        <dbReference type="RefSeq" id="XP_034255137.1"/>
    </source>
</evidence>
<evidence type="ECO:0000256" key="5">
    <source>
        <dbReference type="ARBA" id="ARBA00022829"/>
    </source>
</evidence>
<feature type="region of interest" description="Disordered" evidence="8">
    <location>
        <begin position="85"/>
        <end position="165"/>
    </location>
</feature>
<evidence type="ECO:0000256" key="6">
    <source>
        <dbReference type="ARBA" id="ARBA00023212"/>
    </source>
</evidence>
<reference evidence="11" key="1">
    <citation type="submission" date="2025-08" db="UniProtKB">
        <authorList>
            <consortium name="RefSeq"/>
        </authorList>
    </citation>
    <scope>IDENTIFICATION</scope>
    <source>
        <tissue evidence="11">Total insect</tissue>
    </source>
</reference>
<proteinExistence type="inferred from homology"/>
<evidence type="ECO:0000256" key="2">
    <source>
        <dbReference type="ARBA" id="ARBA00004186"/>
    </source>
</evidence>
<dbReference type="GO" id="GO:0032133">
    <property type="term" value="C:chromosome passenger complex"/>
    <property type="evidence" value="ECO:0007669"/>
    <property type="project" value="TreeGrafter"/>
</dbReference>
<dbReference type="Pfam" id="PF03941">
    <property type="entry name" value="INCENP_ARK-bind"/>
    <property type="match status" value="1"/>
</dbReference>
<name>A0A6P9AAJ6_THRPL</name>
<dbReference type="GO" id="GO:1990385">
    <property type="term" value="C:meiotic spindle midzone"/>
    <property type="evidence" value="ECO:0007669"/>
    <property type="project" value="TreeGrafter"/>
</dbReference>
<evidence type="ECO:0000256" key="8">
    <source>
        <dbReference type="SAM" id="MobiDB-lite"/>
    </source>
</evidence>
<dbReference type="GO" id="GO:0051310">
    <property type="term" value="P:metaphase chromosome alignment"/>
    <property type="evidence" value="ECO:0007669"/>
    <property type="project" value="TreeGrafter"/>
</dbReference>
<dbReference type="OrthoDB" id="6123at2759"/>
<dbReference type="GO" id="GO:0000281">
    <property type="term" value="P:mitotic cytokinesis"/>
    <property type="evidence" value="ECO:0007669"/>
    <property type="project" value="TreeGrafter"/>
</dbReference>
<dbReference type="InterPro" id="IPR005635">
    <property type="entry name" value="Inner_centromere_prot_ARK-bd"/>
</dbReference>
<feature type="region of interest" description="Disordered" evidence="8">
    <location>
        <begin position="465"/>
        <end position="500"/>
    </location>
</feature>
<keyword evidence="4" id="KW-0963">Cytoplasm</keyword>
<dbReference type="RefSeq" id="XP_034255137.1">
    <property type="nucleotide sequence ID" value="XM_034399246.1"/>
</dbReference>
<dbReference type="GeneID" id="117653519"/>
<dbReference type="GO" id="GO:0000776">
    <property type="term" value="C:kinetochore"/>
    <property type="evidence" value="ECO:0007669"/>
    <property type="project" value="TreeGrafter"/>
</dbReference>